<keyword evidence="2" id="KW-1185">Reference proteome</keyword>
<dbReference type="Gene3D" id="3.50.50.60">
    <property type="entry name" value="FAD/NAD(P)-binding domain"/>
    <property type="match status" value="1"/>
</dbReference>
<evidence type="ECO:0000313" key="2">
    <source>
        <dbReference type="Proteomes" id="UP001642484"/>
    </source>
</evidence>
<dbReference type="InterPro" id="IPR036188">
    <property type="entry name" value="FAD/NAD-bd_sf"/>
</dbReference>
<proteinExistence type="predicted"/>
<gene>
    <name evidence="1" type="ORF">CCMP2556_LOCUS26932</name>
</gene>
<dbReference type="EMBL" id="CAXAMN010019047">
    <property type="protein sequence ID" value="CAK9053621.1"/>
    <property type="molecule type" value="Genomic_DNA"/>
</dbReference>
<dbReference type="GO" id="GO:0004497">
    <property type="term" value="F:monooxygenase activity"/>
    <property type="evidence" value="ECO:0007669"/>
    <property type="project" value="UniProtKB-KW"/>
</dbReference>
<dbReference type="SUPFAM" id="SSF51905">
    <property type="entry name" value="FAD/NAD(P)-binding domain"/>
    <property type="match status" value="1"/>
</dbReference>
<name>A0ABP0MQ68_9DINO</name>
<dbReference type="Proteomes" id="UP001642484">
    <property type="component" value="Unassembled WGS sequence"/>
</dbReference>
<protein>
    <submittedName>
        <fullName evidence="1">Uncharacterized protein</fullName>
    </submittedName>
</protein>
<organism evidence="1 2">
    <name type="scientific">Durusdinium trenchii</name>
    <dbReference type="NCBI Taxonomy" id="1381693"/>
    <lineage>
        <taxon>Eukaryota</taxon>
        <taxon>Sar</taxon>
        <taxon>Alveolata</taxon>
        <taxon>Dinophyceae</taxon>
        <taxon>Suessiales</taxon>
        <taxon>Symbiodiniaceae</taxon>
        <taxon>Durusdinium</taxon>
    </lineage>
</organism>
<sequence length="193" mass="21202">MAFVSKEEHAGGLWWDAADNVKLHIPTYRYALPGLPYDEPEAHTDSRHQASSEQVCQYAGKIAGRVVSAHFVGEVTSVALEKSETKLKKVTYIPRDADEQHHHHGHIYGRHVVQATGFDGYGGNPQLLGIPVEVHSSQLRQHAESLHCKRVLLVGSGKSSCRERLLTRALLRPILDCIHACAGASSLVPFQAS</sequence>
<reference evidence="1 2" key="1">
    <citation type="submission" date="2024-02" db="EMBL/GenBank/DDBJ databases">
        <authorList>
            <person name="Chen Y."/>
            <person name="Shah S."/>
            <person name="Dougan E. K."/>
            <person name="Thang M."/>
            <person name="Chan C."/>
        </authorList>
    </citation>
    <scope>NUCLEOTIDE SEQUENCE [LARGE SCALE GENOMIC DNA]</scope>
</reference>
<accession>A0ABP0MQ68</accession>
<comment type="caution">
    <text evidence="1">The sequence shown here is derived from an EMBL/GenBank/DDBJ whole genome shotgun (WGS) entry which is preliminary data.</text>
</comment>
<evidence type="ECO:0000313" key="1">
    <source>
        <dbReference type="EMBL" id="CAK9053621.1"/>
    </source>
</evidence>